<proteinExistence type="predicted"/>
<dbReference type="PANTHER" id="PTHR10380">
    <property type="entry name" value="CUTICLE PROTEIN"/>
    <property type="match status" value="1"/>
</dbReference>
<dbReference type="PhylomeDB" id="D6WJ19"/>
<dbReference type="InParanoid" id="D6WJ19"/>
<evidence type="ECO:0000256" key="1">
    <source>
        <dbReference type="ARBA" id="ARBA00022460"/>
    </source>
</evidence>
<dbReference type="OrthoDB" id="8021718at2759"/>
<reference evidence="4 5" key="1">
    <citation type="journal article" date="2008" name="Nature">
        <title>The genome of the model beetle and pest Tribolium castaneum.</title>
        <authorList>
            <consortium name="Tribolium Genome Sequencing Consortium"/>
            <person name="Richards S."/>
            <person name="Gibbs R.A."/>
            <person name="Weinstock G.M."/>
            <person name="Brown S.J."/>
            <person name="Denell R."/>
            <person name="Beeman R.W."/>
            <person name="Gibbs R."/>
            <person name="Beeman R.W."/>
            <person name="Brown S.J."/>
            <person name="Bucher G."/>
            <person name="Friedrich M."/>
            <person name="Grimmelikhuijzen C.J."/>
            <person name="Klingler M."/>
            <person name="Lorenzen M."/>
            <person name="Richards S."/>
            <person name="Roth S."/>
            <person name="Schroder R."/>
            <person name="Tautz D."/>
            <person name="Zdobnov E.M."/>
            <person name="Muzny D."/>
            <person name="Gibbs R.A."/>
            <person name="Weinstock G.M."/>
            <person name="Attaway T."/>
            <person name="Bell S."/>
            <person name="Buhay C.J."/>
            <person name="Chandrabose M.N."/>
            <person name="Chavez D."/>
            <person name="Clerk-Blankenburg K.P."/>
            <person name="Cree A."/>
            <person name="Dao M."/>
            <person name="Davis C."/>
            <person name="Chacko J."/>
            <person name="Dinh H."/>
            <person name="Dugan-Rocha S."/>
            <person name="Fowler G."/>
            <person name="Garner T.T."/>
            <person name="Garnes J."/>
            <person name="Gnirke A."/>
            <person name="Hawes A."/>
            <person name="Hernandez J."/>
            <person name="Hines S."/>
            <person name="Holder M."/>
            <person name="Hume J."/>
            <person name="Jhangiani S.N."/>
            <person name="Joshi V."/>
            <person name="Khan Z.M."/>
            <person name="Jackson L."/>
            <person name="Kovar C."/>
            <person name="Kowis A."/>
            <person name="Lee S."/>
            <person name="Lewis L.R."/>
            <person name="Margolis J."/>
            <person name="Morgan M."/>
            <person name="Nazareth L.V."/>
            <person name="Nguyen N."/>
            <person name="Okwuonu G."/>
            <person name="Parker D."/>
            <person name="Richards S."/>
            <person name="Ruiz S.J."/>
            <person name="Santibanez J."/>
            <person name="Savard J."/>
            <person name="Scherer S.E."/>
            <person name="Schneider B."/>
            <person name="Sodergren E."/>
            <person name="Tautz D."/>
            <person name="Vattahil S."/>
            <person name="Villasana D."/>
            <person name="White C.S."/>
            <person name="Wright R."/>
            <person name="Park Y."/>
            <person name="Beeman R.W."/>
            <person name="Lord J."/>
            <person name="Oppert B."/>
            <person name="Lorenzen M."/>
            <person name="Brown S."/>
            <person name="Wang L."/>
            <person name="Savard J."/>
            <person name="Tautz D."/>
            <person name="Richards S."/>
            <person name="Weinstock G."/>
            <person name="Gibbs R.A."/>
            <person name="Liu Y."/>
            <person name="Worley K."/>
            <person name="Weinstock G."/>
            <person name="Elsik C.G."/>
            <person name="Reese J.T."/>
            <person name="Elhaik E."/>
            <person name="Landan G."/>
            <person name="Graur D."/>
            <person name="Arensburger P."/>
            <person name="Atkinson P."/>
            <person name="Beeman R.W."/>
            <person name="Beidler J."/>
            <person name="Brown S.J."/>
            <person name="Demuth J.P."/>
            <person name="Drury D.W."/>
            <person name="Du Y.Z."/>
            <person name="Fujiwara H."/>
            <person name="Lorenzen M."/>
            <person name="Maselli V."/>
            <person name="Osanai M."/>
            <person name="Park Y."/>
            <person name="Robertson H.M."/>
            <person name="Tu Z."/>
            <person name="Wang J.J."/>
            <person name="Wang S."/>
            <person name="Richards S."/>
            <person name="Song H."/>
            <person name="Zhang L."/>
            <person name="Sodergren E."/>
            <person name="Werner D."/>
            <person name="Stanke M."/>
            <person name="Morgenstern B."/>
            <person name="Solovyev V."/>
            <person name="Kosarev P."/>
            <person name="Brown G."/>
            <person name="Chen H.C."/>
            <person name="Ermolaeva O."/>
            <person name="Hlavina W."/>
            <person name="Kapustin Y."/>
            <person name="Kiryutin B."/>
            <person name="Kitts P."/>
            <person name="Maglott D."/>
            <person name="Pruitt K."/>
            <person name="Sapojnikov V."/>
            <person name="Souvorov A."/>
            <person name="Mackey A.J."/>
            <person name="Waterhouse R.M."/>
            <person name="Wyder S."/>
            <person name="Zdobnov E.M."/>
            <person name="Zdobnov E.M."/>
            <person name="Wyder S."/>
            <person name="Kriventseva E.V."/>
            <person name="Kadowaki T."/>
            <person name="Bork P."/>
            <person name="Aranda M."/>
            <person name="Bao R."/>
            <person name="Beermann A."/>
            <person name="Berns N."/>
            <person name="Bolognesi R."/>
            <person name="Bonneton F."/>
            <person name="Bopp D."/>
            <person name="Brown S.J."/>
            <person name="Bucher G."/>
            <person name="Butts T."/>
            <person name="Chaumot A."/>
            <person name="Denell R.E."/>
            <person name="Ferrier D.E."/>
            <person name="Friedrich M."/>
            <person name="Gordon C.M."/>
            <person name="Jindra M."/>
            <person name="Klingler M."/>
            <person name="Lan Q."/>
            <person name="Lattorff H.M."/>
            <person name="Laudet V."/>
            <person name="von Levetsow C."/>
            <person name="Liu Z."/>
            <person name="Lutz R."/>
            <person name="Lynch J.A."/>
            <person name="da Fonseca R.N."/>
            <person name="Posnien N."/>
            <person name="Reuter R."/>
            <person name="Roth S."/>
            <person name="Savard J."/>
            <person name="Schinko J.B."/>
            <person name="Schmitt C."/>
            <person name="Schoppmeier M."/>
            <person name="Schroder R."/>
            <person name="Shippy T.D."/>
            <person name="Simonnet F."/>
            <person name="Marques-Souza H."/>
            <person name="Tautz D."/>
            <person name="Tomoyasu Y."/>
            <person name="Trauner J."/>
            <person name="Van der Zee M."/>
            <person name="Vervoort M."/>
            <person name="Wittkopp N."/>
            <person name="Wimmer E.A."/>
            <person name="Yang X."/>
            <person name="Jones A.K."/>
            <person name="Sattelle D.B."/>
            <person name="Ebert P.R."/>
            <person name="Nelson D."/>
            <person name="Scott J.G."/>
            <person name="Beeman R.W."/>
            <person name="Muthukrishnan S."/>
            <person name="Kramer K.J."/>
            <person name="Arakane Y."/>
            <person name="Beeman R.W."/>
            <person name="Zhu Q."/>
            <person name="Hogenkamp D."/>
            <person name="Dixit R."/>
            <person name="Oppert B."/>
            <person name="Jiang H."/>
            <person name="Zou Z."/>
            <person name="Marshall J."/>
            <person name="Elpidina E."/>
            <person name="Vinokurov K."/>
            <person name="Oppert C."/>
            <person name="Zou Z."/>
            <person name="Evans J."/>
            <person name="Lu Z."/>
            <person name="Zhao P."/>
            <person name="Sumathipala N."/>
            <person name="Altincicek B."/>
            <person name="Vilcinskas A."/>
            <person name="Williams M."/>
            <person name="Hultmark D."/>
            <person name="Hetru C."/>
            <person name="Jiang H."/>
            <person name="Grimmelikhuijzen C.J."/>
            <person name="Hauser F."/>
            <person name="Cazzamali G."/>
            <person name="Williamson M."/>
            <person name="Park Y."/>
            <person name="Li B."/>
            <person name="Tanaka Y."/>
            <person name="Predel R."/>
            <person name="Neupert S."/>
            <person name="Schachtner J."/>
            <person name="Verleyen P."/>
            <person name="Raible F."/>
            <person name="Bork P."/>
            <person name="Friedrich M."/>
            <person name="Walden K.K."/>
            <person name="Robertson H.M."/>
            <person name="Angeli S."/>
            <person name="Foret S."/>
            <person name="Bucher G."/>
            <person name="Schuetz S."/>
            <person name="Maleszka R."/>
            <person name="Wimmer E.A."/>
            <person name="Beeman R.W."/>
            <person name="Lorenzen M."/>
            <person name="Tomoyasu Y."/>
            <person name="Miller S.C."/>
            <person name="Grossmann D."/>
            <person name="Bucher G."/>
        </authorList>
    </citation>
    <scope>NUCLEOTIDE SEQUENCE [LARGE SCALE GENOMIC DNA]</scope>
    <source>
        <strain evidence="4 5">Georgia GA2</strain>
    </source>
</reference>
<dbReference type="STRING" id="7070.D6WJ19"/>
<evidence type="ECO:0000313" key="5">
    <source>
        <dbReference type="Proteomes" id="UP000007266"/>
    </source>
</evidence>
<dbReference type="GO" id="GO:0008010">
    <property type="term" value="F:structural constituent of chitin-based larval cuticle"/>
    <property type="evidence" value="ECO:0000318"/>
    <property type="project" value="GO_Central"/>
</dbReference>
<dbReference type="EMBL" id="KQ971342">
    <property type="protein sequence ID" value="EFA03705.1"/>
    <property type="molecule type" value="Genomic_DNA"/>
</dbReference>
<dbReference type="InterPro" id="IPR031311">
    <property type="entry name" value="CHIT_BIND_RR_consensus"/>
</dbReference>
<sequence length="129" mass="14602">MKGVLALLIVWLRLCAPAARLSLADWNSYNYREPSGPGTYAFGYDIDDSGSGNVQFRNEERHPNGTVTGSYGYVDPEGRVRIVRYIADQRGYRATVEEGADLSMLKPLNQFPGFQGYPPYRFYFPHNNL</sequence>
<dbReference type="Pfam" id="PF00379">
    <property type="entry name" value="Chitin_bind_4"/>
    <property type="match status" value="1"/>
</dbReference>
<dbReference type="PANTHER" id="PTHR10380:SF224">
    <property type="entry name" value="CUTICULAR PROTEIN 12A"/>
    <property type="match status" value="1"/>
</dbReference>
<keyword evidence="5" id="KW-1185">Reference proteome</keyword>
<reference evidence="4 5" key="2">
    <citation type="journal article" date="2010" name="Nucleic Acids Res.">
        <title>BeetleBase in 2010: revisions to provide comprehensive genomic information for Tribolium castaneum.</title>
        <authorList>
            <person name="Kim H.S."/>
            <person name="Murphy T."/>
            <person name="Xia J."/>
            <person name="Caragea D."/>
            <person name="Park Y."/>
            <person name="Beeman R.W."/>
            <person name="Lorenzen M.D."/>
            <person name="Butcher S."/>
            <person name="Manak J.R."/>
            <person name="Brown S.J."/>
        </authorList>
    </citation>
    <scope>GENOME REANNOTATION</scope>
    <source>
        <strain evidence="4 5">Georgia GA2</strain>
    </source>
</reference>
<name>D6WJ19_TRICA</name>
<dbReference type="InterPro" id="IPR000618">
    <property type="entry name" value="Insect_cuticle"/>
</dbReference>
<accession>D6WJ19</accession>
<dbReference type="HOGENOM" id="CLU_1951548_0_0_1"/>
<gene>
    <name evidence="4" type="primary">AUGUSTUS-3.0.2_13810</name>
    <name evidence="4" type="ORF">TcasGA2_TC013810</name>
</gene>
<keyword evidence="3" id="KW-0732">Signal</keyword>
<dbReference type="PROSITE" id="PS00233">
    <property type="entry name" value="CHIT_BIND_RR_1"/>
    <property type="match status" value="1"/>
</dbReference>
<feature type="signal peptide" evidence="3">
    <location>
        <begin position="1"/>
        <end position="24"/>
    </location>
</feature>
<dbReference type="AlphaFoldDB" id="D6WJ19"/>
<organism evidence="4 5">
    <name type="scientific">Tribolium castaneum</name>
    <name type="common">Red flour beetle</name>
    <dbReference type="NCBI Taxonomy" id="7070"/>
    <lineage>
        <taxon>Eukaryota</taxon>
        <taxon>Metazoa</taxon>
        <taxon>Ecdysozoa</taxon>
        <taxon>Arthropoda</taxon>
        <taxon>Hexapoda</taxon>
        <taxon>Insecta</taxon>
        <taxon>Pterygota</taxon>
        <taxon>Neoptera</taxon>
        <taxon>Endopterygota</taxon>
        <taxon>Coleoptera</taxon>
        <taxon>Polyphaga</taxon>
        <taxon>Cucujiformia</taxon>
        <taxon>Tenebrionidae</taxon>
        <taxon>Tenebrionidae incertae sedis</taxon>
        <taxon>Tribolium</taxon>
    </lineage>
</organism>
<dbReference type="eggNOG" id="ENOG502SS39">
    <property type="taxonomic scope" value="Eukaryota"/>
</dbReference>
<dbReference type="Proteomes" id="UP000007266">
    <property type="component" value="Linkage group 5"/>
</dbReference>
<feature type="chain" id="PRO_5003089816" description="Pupal cuticle protein Edg-84A-like Protein" evidence="3">
    <location>
        <begin position="25"/>
        <end position="129"/>
    </location>
</feature>
<protein>
    <recommendedName>
        <fullName evidence="6">Pupal cuticle protein Edg-84A-like Protein</fullName>
    </recommendedName>
</protein>
<keyword evidence="1 2" id="KW-0193">Cuticle</keyword>
<dbReference type="PROSITE" id="PS51155">
    <property type="entry name" value="CHIT_BIND_RR_2"/>
    <property type="match status" value="1"/>
</dbReference>
<evidence type="ECO:0000256" key="3">
    <source>
        <dbReference type="SAM" id="SignalP"/>
    </source>
</evidence>
<dbReference type="KEGG" id="tca:103312921"/>
<dbReference type="PRINTS" id="PR00947">
    <property type="entry name" value="CUTICLE"/>
</dbReference>
<evidence type="ECO:0000313" key="4">
    <source>
        <dbReference type="EMBL" id="EFA03705.1"/>
    </source>
</evidence>
<evidence type="ECO:0000256" key="2">
    <source>
        <dbReference type="PROSITE-ProRule" id="PRU00497"/>
    </source>
</evidence>
<dbReference type="GO" id="GO:0062129">
    <property type="term" value="C:chitin-based extracellular matrix"/>
    <property type="evidence" value="ECO:0000318"/>
    <property type="project" value="GO_Central"/>
</dbReference>
<evidence type="ECO:0008006" key="6">
    <source>
        <dbReference type="Google" id="ProtNLM"/>
    </source>
</evidence>
<dbReference type="InterPro" id="IPR050468">
    <property type="entry name" value="Cuticle_Struct_Prot"/>
</dbReference>